<dbReference type="RefSeq" id="WP_343971866.1">
    <property type="nucleotide sequence ID" value="NZ_BAAAHK010000008.1"/>
</dbReference>
<evidence type="ECO:0000313" key="3">
    <source>
        <dbReference type="Proteomes" id="UP001500542"/>
    </source>
</evidence>
<dbReference type="Pfam" id="PF02645">
    <property type="entry name" value="DegV"/>
    <property type="match status" value="1"/>
</dbReference>
<dbReference type="PROSITE" id="PS51482">
    <property type="entry name" value="DEGV"/>
    <property type="match status" value="1"/>
</dbReference>
<dbReference type="NCBIfam" id="TIGR00762">
    <property type="entry name" value="DegV"/>
    <property type="match status" value="1"/>
</dbReference>
<name>A0ABN1QN37_9ACTN</name>
<proteinExistence type="predicted"/>
<comment type="caution">
    <text evidence="2">The sequence shown here is derived from an EMBL/GenBank/DDBJ whole genome shotgun (WGS) entry which is preliminary data.</text>
</comment>
<gene>
    <name evidence="2" type="ORF">GCM10009554_39720</name>
</gene>
<keyword evidence="3" id="KW-1185">Reference proteome</keyword>
<dbReference type="PANTHER" id="PTHR33434:SF2">
    <property type="entry name" value="FATTY ACID-BINDING PROTEIN TM_1468"/>
    <property type="match status" value="1"/>
</dbReference>
<keyword evidence="1" id="KW-0446">Lipid-binding</keyword>
<organism evidence="2 3">
    <name type="scientific">Kribbella koreensis</name>
    <dbReference type="NCBI Taxonomy" id="57909"/>
    <lineage>
        <taxon>Bacteria</taxon>
        <taxon>Bacillati</taxon>
        <taxon>Actinomycetota</taxon>
        <taxon>Actinomycetes</taxon>
        <taxon>Propionibacteriales</taxon>
        <taxon>Kribbellaceae</taxon>
        <taxon>Kribbella</taxon>
    </lineage>
</organism>
<dbReference type="SUPFAM" id="SSF82549">
    <property type="entry name" value="DAK1/DegV-like"/>
    <property type="match status" value="1"/>
</dbReference>
<dbReference type="InterPro" id="IPR003797">
    <property type="entry name" value="DegV"/>
</dbReference>
<evidence type="ECO:0000256" key="1">
    <source>
        <dbReference type="ARBA" id="ARBA00023121"/>
    </source>
</evidence>
<sequence>MSARVHVVTDSTAGLSAHEVLRLPLTVVPLQVVIGGTAYDDGATSSDAVAEALKTFTPVSTSRPAPQSFADTYAECAAAGAESIVSIHLSGDMSGTFEAAMIGAKESPIPVRVVDSRSLGMGLGFPVLAAALAAADGADQAGVEAAARERMAAVSSYFYVDTLEYLRRGGRIGAAQALLGTALAVKPLLTISGGRIVPLEKVRTSSRAIARLADIAVQRAGDGPVQVAVHHLANLDKAHTLADGLAERLPQADEIVLREVGAVIGAHVGPGMLAVVIAPR</sequence>
<protein>
    <submittedName>
        <fullName evidence="2">DegV family protein</fullName>
    </submittedName>
</protein>
<dbReference type="EMBL" id="BAAAHK010000008">
    <property type="protein sequence ID" value="GAA0945092.1"/>
    <property type="molecule type" value="Genomic_DNA"/>
</dbReference>
<reference evidence="2 3" key="1">
    <citation type="journal article" date="2019" name="Int. J. Syst. Evol. Microbiol.">
        <title>The Global Catalogue of Microorganisms (GCM) 10K type strain sequencing project: providing services to taxonomists for standard genome sequencing and annotation.</title>
        <authorList>
            <consortium name="The Broad Institute Genomics Platform"/>
            <consortium name="The Broad Institute Genome Sequencing Center for Infectious Disease"/>
            <person name="Wu L."/>
            <person name="Ma J."/>
        </authorList>
    </citation>
    <scope>NUCLEOTIDE SEQUENCE [LARGE SCALE GENOMIC DNA]</scope>
    <source>
        <strain evidence="2 3">JCM 10977</strain>
    </source>
</reference>
<dbReference type="Gene3D" id="3.40.50.10170">
    <property type="match status" value="1"/>
</dbReference>
<dbReference type="Proteomes" id="UP001500542">
    <property type="component" value="Unassembled WGS sequence"/>
</dbReference>
<accession>A0ABN1QN37</accession>
<dbReference type="InterPro" id="IPR043168">
    <property type="entry name" value="DegV_C"/>
</dbReference>
<dbReference type="InterPro" id="IPR050270">
    <property type="entry name" value="DegV_domain_contain"/>
</dbReference>
<evidence type="ECO:0000313" key="2">
    <source>
        <dbReference type="EMBL" id="GAA0945092.1"/>
    </source>
</evidence>
<dbReference type="Gene3D" id="3.30.1180.10">
    <property type="match status" value="1"/>
</dbReference>
<dbReference type="PANTHER" id="PTHR33434">
    <property type="entry name" value="DEGV DOMAIN-CONTAINING PROTEIN DR_1986-RELATED"/>
    <property type="match status" value="1"/>
</dbReference>